<evidence type="ECO:0000256" key="3">
    <source>
        <dbReference type="ARBA" id="ARBA00022989"/>
    </source>
</evidence>
<name>A0AAU9K5B8_9CILI</name>
<dbReference type="PANTHER" id="PTHR28668">
    <property type="entry name" value="TRANSMEMBRANE PROTEIN 234"/>
    <property type="match status" value="1"/>
</dbReference>
<feature type="chain" id="PRO_5043471128" description="Transmembrane protein 234" evidence="5">
    <location>
        <begin position="17"/>
        <end position="108"/>
    </location>
</feature>
<sequence length="108" mass="12124">MIWIIVVGLIWGLTNTFMEKGTKKSLNLPYLPEFFQTFLHPRFFIPFILNQAGSVLYSLQLGQTPLKLAVPIANSTAFLVTILLDKRSMRTYFGASLVILGISLCLNS</sequence>
<keyword evidence="4" id="KW-0472">Membrane</keyword>
<keyword evidence="2" id="KW-0812">Transmembrane</keyword>
<proteinExistence type="predicted"/>
<evidence type="ECO:0000256" key="1">
    <source>
        <dbReference type="ARBA" id="ARBA00004141"/>
    </source>
</evidence>
<dbReference type="GO" id="GO:0016020">
    <property type="term" value="C:membrane"/>
    <property type="evidence" value="ECO:0007669"/>
    <property type="project" value="UniProtKB-SubCell"/>
</dbReference>
<feature type="signal peptide" evidence="5">
    <location>
        <begin position="1"/>
        <end position="16"/>
    </location>
</feature>
<reference evidence="6" key="1">
    <citation type="submission" date="2021-09" db="EMBL/GenBank/DDBJ databases">
        <authorList>
            <consortium name="AG Swart"/>
            <person name="Singh M."/>
            <person name="Singh A."/>
            <person name="Seah K."/>
            <person name="Emmerich C."/>
        </authorList>
    </citation>
    <scope>NUCLEOTIDE SEQUENCE</scope>
    <source>
        <strain evidence="6">ATCC30299</strain>
    </source>
</reference>
<organism evidence="6 7">
    <name type="scientific">Blepharisma stoltei</name>
    <dbReference type="NCBI Taxonomy" id="1481888"/>
    <lineage>
        <taxon>Eukaryota</taxon>
        <taxon>Sar</taxon>
        <taxon>Alveolata</taxon>
        <taxon>Ciliophora</taxon>
        <taxon>Postciliodesmatophora</taxon>
        <taxon>Heterotrichea</taxon>
        <taxon>Heterotrichida</taxon>
        <taxon>Blepharismidae</taxon>
        <taxon>Blepharisma</taxon>
    </lineage>
</organism>
<dbReference type="AlphaFoldDB" id="A0AAU9K5B8"/>
<protein>
    <recommendedName>
        <fullName evidence="8">Transmembrane protein 234</fullName>
    </recommendedName>
</protein>
<gene>
    <name evidence="6" type="ORF">BSTOLATCC_MIC47997</name>
</gene>
<evidence type="ECO:0000313" key="7">
    <source>
        <dbReference type="Proteomes" id="UP001162131"/>
    </source>
</evidence>
<dbReference type="PANTHER" id="PTHR28668:SF1">
    <property type="entry name" value="TRANSMEMBRANE PROTEIN 234"/>
    <property type="match status" value="1"/>
</dbReference>
<keyword evidence="3" id="KW-1133">Transmembrane helix</keyword>
<evidence type="ECO:0000256" key="4">
    <source>
        <dbReference type="ARBA" id="ARBA00023136"/>
    </source>
</evidence>
<accession>A0AAU9K5B8</accession>
<evidence type="ECO:0008006" key="8">
    <source>
        <dbReference type="Google" id="ProtNLM"/>
    </source>
</evidence>
<evidence type="ECO:0000313" key="6">
    <source>
        <dbReference type="EMBL" id="CAG9329168.1"/>
    </source>
</evidence>
<keyword evidence="7" id="KW-1185">Reference proteome</keyword>
<keyword evidence="5" id="KW-0732">Signal</keyword>
<dbReference type="EMBL" id="CAJZBQ010000047">
    <property type="protein sequence ID" value="CAG9329168.1"/>
    <property type="molecule type" value="Genomic_DNA"/>
</dbReference>
<dbReference type="Pfam" id="PF10639">
    <property type="entry name" value="TMEM234"/>
    <property type="match status" value="1"/>
</dbReference>
<evidence type="ECO:0000256" key="2">
    <source>
        <dbReference type="ARBA" id="ARBA00022692"/>
    </source>
</evidence>
<dbReference type="Proteomes" id="UP001162131">
    <property type="component" value="Unassembled WGS sequence"/>
</dbReference>
<evidence type="ECO:0000256" key="5">
    <source>
        <dbReference type="SAM" id="SignalP"/>
    </source>
</evidence>
<comment type="caution">
    <text evidence="6">The sequence shown here is derived from an EMBL/GenBank/DDBJ whole genome shotgun (WGS) entry which is preliminary data.</text>
</comment>
<dbReference type="InterPro" id="IPR018908">
    <property type="entry name" value="TMEM234"/>
</dbReference>
<comment type="subcellular location">
    <subcellularLocation>
        <location evidence="1">Membrane</location>
        <topology evidence="1">Multi-pass membrane protein</topology>
    </subcellularLocation>
</comment>